<sequence>MRSKLPESECKLFREQVEDVEPLYSDLAEPFHRRPPPIPRPHPPEPLEEEGQMALSESEVKTHDYLLFARPGLQRRVLAALQRGAFPIELEVDLHGLKVEHAHQVLAEFLADCRERRVRCVRIIHGKGKRSEGAVPVLKAKVNYWLRLYHQVLAFCSATQRDGGSGAVYVLLRNPDKWNLRRRPRRP</sequence>
<dbReference type="PANTHER" id="PTHR35562">
    <property type="entry name" value="DNA ENDONUCLEASE SMRA-RELATED"/>
    <property type="match status" value="1"/>
</dbReference>
<organism evidence="3 4">
    <name type="scientific">Caldichromatium japonicum</name>
    <dbReference type="NCBI Taxonomy" id="2699430"/>
    <lineage>
        <taxon>Bacteria</taxon>
        <taxon>Pseudomonadati</taxon>
        <taxon>Pseudomonadota</taxon>
        <taxon>Gammaproteobacteria</taxon>
        <taxon>Chromatiales</taxon>
        <taxon>Chromatiaceae</taxon>
        <taxon>Caldichromatium</taxon>
    </lineage>
</organism>
<dbReference type="PROSITE" id="PS50828">
    <property type="entry name" value="SMR"/>
    <property type="match status" value="1"/>
</dbReference>
<dbReference type="Gene3D" id="3.30.1370.110">
    <property type="match status" value="1"/>
</dbReference>
<feature type="domain" description="Smr" evidence="2">
    <location>
        <begin position="92"/>
        <end position="173"/>
    </location>
</feature>
<dbReference type="Proteomes" id="UP000502699">
    <property type="component" value="Chromosome"/>
</dbReference>
<protein>
    <submittedName>
        <fullName evidence="3">DNA mismatch repair protein MutS</fullName>
    </submittedName>
</protein>
<dbReference type="RefSeq" id="WP_166270669.1">
    <property type="nucleotide sequence ID" value="NZ_CP048029.1"/>
</dbReference>
<feature type="region of interest" description="Disordered" evidence="1">
    <location>
        <begin position="28"/>
        <end position="52"/>
    </location>
</feature>
<gene>
    <name evidence="3" type="ORF">GWK36_07800</name>
</gene>
<dbReference type="KEGG" id="cjap:GWK36_07800"/>
<dbReference type="PANTHER" id="PTHR35562:SF2">
    <property type="entry name" value="DNA ENDONUCLEASE SMRA-RELATED"/>
    <property type="match status" value="1"/>
</dbReference>
<dbReference type="SUPFAM" id="SSF160443">
    <property type="entry name" value="SMR domain-like"/>
    <property type="match status" value="1"/>
</dbReference>
<evidence type="ECO:0000313" key="3">
    <source>
        <dbReference type="EMBL" id="QIK37906.1"/>
    </source>
</evidence>
<dbReference type="EMBL" id="CP048029">
    <property type="protein sequence ID" value="QIK37906.1"/>
    <property type="molecule type" value="Genomic_DNA"/>
</dbReference>
<dbReference type="Pfam" id="PF01713">
    <property type="entry name" value="Smr"/>
    <property type="match status" value="1"/>
</dbReference>
<reference evidence="4" key="1">
    <citation type="submission" date="2020-01" db="EMBL/GenBank/DDBJ databases">
        <title>Caldichromatium gen. nov., sp. nov., a thermophilic purple sulfur bacterium member of the family Chromatiaceae isolated from Nakabusa hot spring, Japan.</title>
        <authorList>
            <person name="Saini M.K."/>
            <person name="Hanada S."/>
            <person name="Tank M."/>
        </authorList>
    </citation>
    <scope>NUCLEOTIDE SEQUENCE [LARGE SCALE GENOMIC DNA]</scope>
    <source>
        <strain evidence="4">No.7</strain>
    </source>
</reference>
<accession>A0A6G7VDF5</accession>
<dbReference type="SMART" id="SM00463">
    <property type="entry name" value="SMR"/>
    <property type="match status" value="1"/>
</dbReference>
<evidence type="ECO:0000259" key="2">
    <source>
        <dbReference type="PROSITE" id="PS50828"/>
    </source>
</evidence>
<name>A0A6G7VDF5_9GAMM</name>
<proteinExistence type="predicted"/>
<keyword evidence="4" id="KW-1185">Reference proteome</keyword>
<dbReference type="InterPro" id="IPR036063">
    <property type="entry name" value="Smr_dom_sf"/>
</dbReference>
<dbReference type="AlphaFoldDB" id="A0A6G7VDF5"/>
<evidence type="ECO:0000256" key="1">
    <source>
        <dbReference type="SAM" id="MobiDB-lite"/>
    </source>
</evidence>
<evidence type="ECO:0000313" key="4">
    <source>
        <dbReference type="Proteomes" id="UP000502699"/>
    </source>
</evidence>
<dbReference type="InterPro" id="IPR002625">
    <property type="entry name" value="Smr_dom"/>
</dbReference>